<evidence type="ECO:0000256" key="4">
    <source>
        <dbReference type="ARBA" id="ARBA00022989"/>
    </source>
</evidence>
<accession>A0ABT7C9H8</accession>
<evidence type="ECO:0000313" key="8">
    <source>
        <dbReference type="EMBL" id="MDJ1371745.1"/>
    </source>
</evidence>
<gene>
    <name evidence="8" type="ORF">C7K25_10260</name>
</gene>
<dbReference type="PANTHER" id="PTHR30477">
    <property type="entry name" value="ABC-TRANSPORTER METAL-BINDING PROTEIN"/>
    <property type="match status" value="1"/>
</dbReference>
<dbReference type="InterPro" id="IPR001626">
    <property type="entry name" value="ABC_TroCD"/>
</dbReference>
<dbReference type="Gene3D" id="1.10.3470.10">
    <property type="entry name" value="ABC transporter involved in vitamin B12 uptake, BtuC"/>
    <property type="match status" value="1"/>
</dbReference>
<feature type="transmembrane region" description="Helical" evidence="7">
    <location>
        <begin position="41"/>
        <end position="60"/>
    </location>
</feature>
<feature type="transmembrane region" description="Helical" evidence="7">
    <location>
        <begin position="136"/>
        <end position="154"/>
    </location>
</feature>
<feature type="transmembrane region" description="Helical" evidence="7">
    <location>
        <begin position="256"/>
        <end position="276"/>
    </location>
</feature>
<dbReference type="EMBL" id="PXVD01000015">
    <property type="protein sequence ID" value="MDJ1371745.1"/>
    <property type="molecule type" value="Genomic_DNA"/>
</dbReference>
<feature type="transmembrane region" description="Helical" evidence="7">
    <location>
        <begin position="12"/>
        <end position="34"/>
    </location>
</feature>
<feature type="transmembrane region" description="Helical" evidence="7">
    <location>
        <begin position="96"/>
        <end position="116"/>
    </location>
</feature>
<feature type="transmembrane region" description="Helical" evidence="7">
    <location>
        <begin position="174"/>
        <end position="193"/>
    </location>
</feature>
<evidence type="ECO:0000256" key="3">
    <source>
        <dbReference type="ARBA" id="ARBA00022692"/>
    </source>
</evidence>
<reference evidence="8" key="1">
    <citation type="submission" date="2018-03" db="EMBL/GenBank/DDBJ databases">
        <authorList>
            <person name="Nunes O.C."/>
            <person name="Lopes A.R."/>
            <person name="Froufe H."/>
            <person name="Munoz-Merida A."/>
            <person name="Barroso C."/>
            <person name="Egas C."/>
        </authorList>
    </citation>
    <scope>NUCLEOTIDE SEQUENCE</scope>
    <source>
        <strain evidence="8">ON4</strain>
    </source>
</reference>
<keyword evidence="4 7" id="KW-1133">Transmembrane helix</keyword>
<evidence type="ECO:0000256" key="2">
    <source>
        <dbReference type="ARBA" id="ARBA00008034"/>
    </source>
</evidence>
<name>A0ABT7C9H8_9MICO</name>
<dbReference type="InterPro" id="IPR037294">
    <property type="entry name" value="ABC_BtuC-like"/>
</dbReference>
<reference evidence="8" key="2">
    <citation type="journal article" date="2022" name="Sci. Rep.">
        <title>In silico prediction of the enzymes involved in the degradation of the herbicide molinate by Gulosibacter molinativorax ON4T.</title>
        <authorList>
            <person name="Lopes A.R."/>
            <person name="Bunin E."/>
            <person name="Viana A.T."/>
            <person name="Froufe H."/>
            <person name="Munoz-Merida A."/>
            <person name="Pinho D."/>
            <person name="Figueiredo J."/>
            <person name="Barroso C."/>
            <person name="Vaz-Moreira I."/>
            <person name="Bellanger X."/>
            <person name="Egas C."/>
            <person name="Nunes O.C."/>
        </authorList>
    </citation>
    <scope>NUCLEOTIDE SEQUENCE</scope>
    <source>
        <strain evidence="8">ON4</strain>
    </source>
</reference>
<feature type="transmembrane region" description="Helical" evidence="7">
    <location>
        <begin position="222"/>
        <end position="244"/>
    </location>
</feature>
<dbReference type="Pfam" id="PF00950">
    <property type="entry name" value="ABC-3"/>
    <property type="match status" value="1"/>
</dbReference>
<comment type="similarity">
    <text evidence="2 6">Belongs to the ABC-3 integral membrane protein family.</text>
</comment>
<evidence type="ECO:0000256" key="1">
    <source>
        <dbReference type="ARBA" id="ARBA00004141"/>
    </source>
</evidence>
<feature type="transmembrane region" description="Helical" evidence="7">
    <location>
        <begin position="199"/>
        <end position="215"/>
    </location>
</feature>
<dbReference type="SUPFAM" id="SSF81345">
    <property type="entry name" value="ABC transporter involved in vitamin B12 uptake, BtuC"/>
    <property type="match status" value="1"/>
</dbReference>
<dbReference type="Proteomes" id="UP001170379">
    <property type="component" value="Unassembled WGS sequence"/>
</dbReference>
<keyword evidence="5 7" id="KW-0472">Membrane</keyword>
<evidence type="ECO:0000256" key="6">
    <source>
        <dbReference type="RuleBase" id="RU003943"/>
    </source>
</evidence>
<organism evidence="8 9">
    <name type="scientific">Gulosibacter molinativorax</name>
    <dbReference type="NCBI Taxonomy" id="256821"/>
    <lineage>
        <taxon>Bacteria</taxon>
        <taxon>Bacillati</taxon>
        <taxon>Actinomycetota</taxon>
        <taxon>Actinomycetes</taxon>
        <taxon>Micrococcales</taxon>
        <taxon>Microbacteriaceae</taxon>
        <taxon>Gulosibacter</taxon>
    </lineage>
</organism>
<keyword evidence="9" id="KW-1185">Reference proteome</keyword>
<sequence length="309" mass="31621">MTSIYVMFGAPFMQNAAIALVILAVVAAIVGVALNLRDLEFVSDGLVHAVFPGVVIGLAVGGTDALYIGAIIAALIATVLLTIATNRGVSTDASTAVLLAGAFALGIVIVSKTTTYTSGVESLLFGQLLMIDSSDLIVIAVLGALALILTGVTWKEQVFISFDRRGAEATGMRVFAYELALNLAIALVVVAAARAVGNLLVLALLIVPAAVGRLLSRRLSKIVVIGIVTALVGSFVGLVGGYWLSVDARLPVSPSAVLVLTLVAIYLLVAAMSEVISRIRAGRRPVVTSPIETVTTGSVGAVATGEGRA</sequence>
<evidence type="ECO:0000256" key="5">
    <source>
        <dbReference type="ARBA" id="ARBA00023136"/>
    </source>
</evidence>
<evidence type="ECO:0000313" key="9">
    <source>
        <dbReference type="Proteomes" id="UP001170379"/>
    </source>
</evidence>
<keyword evidence="6" id="KW-0813">Transport</keyword>
<comment type="subcellular location">
    <subcellularLocation>
        <location evidence="6">Cell membrane</location>
        <topology evidence="6">Multi-pass membrane protein</topology>
    </subcellularLocation>
    <subcellularLocation>
        <location evidence="1">Membrane</location>
        <topology evidence="1">Multi-pass membrane protein</topology>
    </subcellularLocation>
</comment>
<keyword evidence="3 6" id="KW-0812">Transmembrane</keyword>
<protein>
    <submittedName>
        <fullName evidence="8">Metal ABC transporter permease</fullName>
    </submittedName>
</protein>
<dbReference type="RefSeq" id="WP_026937045.1">
    <property type="nucleotide sequence ID" value="NZ_CP028426.1"/>
</dbReference>
<evidence type="ECO:0000256" key="7">
    <source>
        <dbReference type="SAM" id="Phobius"/>
    </source>
</evidence>
<proteinExistence type="inferred from homology"/>
<comment type="caution">
    <text evidence="8">The sequence shown here is derived from an EMBL/GenBank/DDBJ whole genome shotgun (WGS) entry which is preliminary data.</text>
</comment>
<dbReference type="PANTHER" id="PTHR30477:SF0">
    <property type="entry name" value="METAL TRANSPORT SYSTEM MEMBRANE PROTEIN TM_0125-RELATED"/>
    <property type="match status" value="1"/>
</dbReference>